<keyword evidence="1" id="KW-0521">NADP</keyword>
<evidence type="ECO:0000256" key="5">
    <source>
        <dbReference type="ARBA" id="ARBA00048340"/>
    </source>
</evidence>
<evidence type="ECO:0000313" key="6">
    <source>
        <dbReference type="EMBL" id="KAF2236219.1"/>
    </source>
</evidence>
<dbReference type="PANTHER" id="PTHR43296:SF2">
    <property type="entry name" value="PEROXISOMAL 2,4-DIENOYL-COA REDUCTASE [(3E)-ENOYL-COA-PRODUCING]"/>
    <property type="match status" value="1"/>
</dbReference>
<dbReference type="GO" id="GO:0005777">
    <property type="term" value="C:peroxisome"/>
    <property type="evidence" value="ECO:0007669"/>
    <property type="project" value="TreeGrafter"/>
</dbReference>
<proteinExistence type="predicted"/>
<evidence type="ECO:0000313" key="7">
    <source>
        <dbReference type="Proteomes" id="UP000800092"/>
    </source>
</evidence>
<dbReference type="Proteomes" id="UP000800092">
    <property type="component" value="Unassembled WGS sequence"/>
</dbReference>
<evidence type="ECO:0000256" key="2">
    <source>
        <dbReference type="ARBA" id="ARBA00023002"/>
    </source>
</evidence>
<dbReference type="OrthoDB" id="2136131at2759"/>
<dbReference type="AlphaFoldDB" id="A0A6A6HEF0"/>
<accession>A0A6A6HEF0</accession>
<keyword evidence="7" id="KW-1185">Reference proteome</keyword>
<dbReference type="GO" id="GO:0009062">
    <property type="term" value="P:fatty acid catabolic process"/>
    <property type="evidence" value="ECO:0007669"/>
    <property type="project" value="InterPro"/>
</dbReference>
<comment type="catalytic activity">
    <reaction evidence="5">
        <text>a (2E,4Z)-dienoyl-CoA + NADPH + H(+) = a 4,5-saturated-(3E)-enoyl-CoA + NADP(+)</text>
        <dbReference type="Rhea" id="RHEA:61892"/>
        <dbReference type="ChEBI" id="CHEBI:15378"/>
        <dbReference type="ChEBI" id="CHEBI:57783"/>
        <dbReference type="ChEBI" id="CHEBI:58349"/>
        <dbReference type="ChEBI" id="CHEBI:85099"/>
        <dbReference type="ChEBI" id="CHEBI:85493"/>
        <dbReference type="EC" id="1.3.1.124"/>
    </reaction>
</comment>
<name>A0A6A6HEF0_VIRVR</name>
<gene>
    <name evidence="6" type="ORF">EV356DRAFT_443520</name>
</gene>
<dbReference type="SUPFAM" id="SSF51735">
    <property type="entry name" value="NAD(P)-binding Rossmann-fold domains"/>
    <property type="match status" value="1"/>
</dbReference>
<comment type="catalytic activity">
    <reaction evidence="4">
        <text>a (2E,4E)-dienoyl-CoA + NADPH + H(+) = a 4,5-saturated-(3E)-enoyl-CoA + NADP(+)</text>
        <dbReference type="Rhea" id="RHEA:45912"/>
        <dbReference type="ChEBI" id="CHEBI:15378"/>
        <dbReference type="ChEBI" id="CHEBI:57783"/>
        <dbReference type="ChEBI" id="CHEBI:58349"/>
        <dbReference type="ChEBI" id="CHEBI:85101"/>
        <dbReference type="ChEBI" id="CHEBI:85493"/>
        <dbReference type="EC" id="1.3.1.124"/>
    </reaction>
</comment>
<organism evidence="6 7">
    <name type="scientific">Viridothelium virens</name>
    <name type="common">Speckled blister lichen</name>
    <name type="synonym">Trypethelium virens</name>
    <dbReference type="NCBI Taxonomy" id="1048519"/>
    <lineage>
        <taxon>Eukaryota</taxon>
        <taxon>Fungi</taxon>
        <taxon>Dikarya</taxon>
        <taxon>Ascomycota</taxon>
        <taxon>Pezizomycotina</taxon>
        <taxon>Dothideomycetes</taxon>
        <taxon>Dothideomycetes incertae sedis</taxon>
        <taxon>Trypetheliales</taxon>
        <taxon>Trypetheliaceae</taxon>
        <taxon>Viridothelium</taxon>
    </lineage>
</organism>
<keyword evidence="2" id="KW-0560">Oxidoreductase</keyword>
<dbReference type="EC" id="1.3.1.124" evidence="3"/>
<dbReference type="InterPro" id="IPR002347">
    <property type="entry name" value="SDR_fam"/>
</dbReference>
<evidence type="ECO:0000256" key="1">
    <source>
        <dbReference type="ARBA" id="ARBA00022857"/>
    </source>
</evidence>
<protein>
    <recommendedName>
        <fullName evidence="3">2,4-dienoyl-CoA reductase [(3E)-enoyl-CoA-producing]</fullName>
        <ecNumber evidence="3">1.3.1.124</ecNumber>
    </recommendedName>
</protein>
<dbReference type="Pfam" id="PF13561">
    <property type="entry name" value="adh_short_C2"/>
    <property type="match status" value="1"/>
</dbReference>
<dbReference type="InterPro" id="IPR036291">
    <property type="entry name" value="NAD(P)-bd_dom_sf"/>
</dbReference>
<reference evidence="6" key="1">
    <citation type="journal article" date="2020" name="Stud. Mycol.">
        <title>101 Dothideomycetes genomes: a test case for predicting lifestyles and emergence of pathogens.</title>
        <authorList>
            <person name="Haridas S."/>
            <person name="Albert R."/>
            <person name="Binder M."/>
            <person name="Bloem J."/>
            <person name="Labutti K."/>
            <person name="Salamov A."/>
            <person name="Andreopoulos B."/>
            <person name="Baker S."/>
            <person name="Barry K."/>
            <person name="Bills G."/>
            <person name="Bluhm B."/>
            <person name="Cannon C."/>
            <person name="Castanera R."/>
            <person name="Culley D."/>
            <person name="Daum C."/>
            <person name="Ezra D."/>
            <person name="Gonzalez J."/>
            <person name="Henrissat B."/>
            <person name="Kuo A."/>
            <person name="Liang C."/>
            <person name="Lipzen A."/>
            <person name="Lutzoni F."/>
            <person name="Magnuson J."/>
            <person name="Mondo S."/>
            <person name="Nolan M."/>
            <person name="Ohm R."/>
            <person name="Pangilinan J."/>
            <person name="Park H.-J."/>
            <person name="Ramirez L."/>
            <person name="Alfaro M."/>
            <person name="Sun H."/>
            <person name="Tritt A."/>
            <person name="Yoshinaga Y."/>
            <person name="Zwiers L.-H."/>
            <person name="Turgeon B."/>
            <person name="Goodwin S."/>
            <person name="Spatafora J."/>
            <person name="Crous P."/>
            <person name="Grigoriev I."/>
        </authorList>
    </citation>
    <scope>NUCLEOTIDE SEQUENCE</scope>
    <source>
        <strain evidence="6">Tuck. ex Michener</strain>
    </source>
</reference>
<dbReference type="PRINTS" id="PR00081">
    <property type="entry name" value="GDHRDH"/>
</dbReference>
<dbReference type="PANTHER" id="PTHR43296">
    <property type="entry name" value="PEROXISOMAL 2,4-DIENOYL-COA REDUCTASE"/>
    <property type="match status" value="1"/>
</dbReference>
<sequence>MAATSTDFISEIWRKGIFENKVVFCTGGSGDICSAQVMAIVHLGANACIVGRNKDKAERVANEIATTRPGSRVLAVGNVDVRKIKDLEDAATTCVRELGSIDFVIAGAAGNFLAPFLQLSTNAFRAVVEIDLMGAWNTAKLTVPYLLKSVSKNKGSSRLSGRIIFISSTNQYTGTQLVTHGAVAKSGIDTLSAQLAIELGPRGLTSNVIAPGPISGTEGTRRLVDTGKGDDRSKRIPLGRYGSLKDMGNAVIYLFSEAGDYVTGSVLVVDGAAWRTGGGAVGGGFEYPETVLSDKPFSATVVQPKI</sequence>
<dbReference type="GO" id="GO:0008670">
    <property type="term" value="F:2,4-dienoyl-CoA reductase (NADPH) activity"/>
    <property type="evidence" value="ECO:0007669"/>
    <property type="project" value="InterPro"/>
</dbReference>
<dbReference type="InterPro" id="IPR045017">
    <property type="entry name" value="DECR2-like"/>
</dbReference>
<evidence type="ECO:0000256" key="3">
    <source>
        <dbReference type="ARBA" id="ARBA00026117"/>
    </source>
</evidence>
<evidence type="ECO:0000256" key="4">
    <source>
        <dbReference type="ARBA" id="ARBA00048009"/>
    </source>
</evidence>
<dbReference type="EMBL" id="ML991786">
    <property type="protein sequence ID" value="KAF2236219.1"/>
    <property type="molecule type" value="Genomic_DNA"/>
</dbReference>
<dbReference type="Gene3D" id="3.40.50.720">
    <property type="entry name" value="NAD(P)-binding Rossmann-like Domain"/>
    <property type="match status" value="1"/>
</dbReference>